<gene>
    <name evidence="1" type="ORF">BO97DRAFT_419723</name>
</gene>
<evidence type="ECO:0000313" key="2">
    <source>
        <dbReference type="Proteomes" id="UP000248961"/>
    </source>
</evidence>
<dbReference type="Proteomes" id="UP000248961">
    <property type="component" value="Unassembled WGS sequence"/>
</dbReference>
<evidence type="ECO:0000313" key="1">
    <source>
        <dbReference type="EMBL" id="RAL17484.1"/>
    </source>
</evidence>
<dbReference type="EMBL" id="KZ824267">
    <property type="protein sequence ID" value="RAL17484.1"/>
    <property type="molecule type" value="Genomic_DNA"/>
</dbReference>
<dbReference type="OrthoDB" id="4490934at2759"/>
<protein>
    <submittedName>
        <fullName evidence="1">Uncharacterized protein</fullName>
    </submittedName>
</protein>
<sequence length="248" mass="28464">MSLQDASSYSSPLLLRDVPIHPRVFFCMHRLRTSSKDYDPMHLESFKPRCVHDVVASVACQQCSKRNRTCKKATIGILGPRNNTRTYRVMGLLRFGSLESPSPRRINDIECLQKVRHRVKLQHTAFFAGRTQPVDHFWLSDHEAQIRREADIRRILARPPLRGGLHALLEQHFSLPAPFTRHDLLLTVDDNGEWTVLIRLIRLLDNSRECARERGSAADAYTEIPAMLAIVLDTLEWLIRNLPGPFNA</sequence>
<dbReference type="VEuPathDB" id="FungiDB:BO97DRAFT_419723"/>
<reference evidence="1 2" key="1">
    <citation type="submission" date="2018-02" db="EMBL/GenBank/DDBJ databases">
        <title>The genomes of Aspergillus section Nigri reveals drivers in fungal speciation.</title>
        <authorList>
            <consortium name="DOE Joint Genome Institute"/>
            <person name="Vesth T.C."/>
            <person name="Nybo J."/>
            <person name="Theobald S."/>
            <person name="Brandl J."/>
            <person name="Frisvad J.C."/>
            <person name="Nielsen K.F."/>
            <person name="Lyhne E.K."/>
            <person name="Kogle M.E."/>
            <person name="Kuo A."/>
            <person name="Riley R."/>
            <person name="Clum A."/>
            <person name="Nolan M."/>
            <person name="Lipzen A."/>
            <person name="Salamov A."/>
            <person name="Henrissat B."/>
            <person name="Wiebenga A."/>
            <person name="De vries R.P."/>
            <person name="Grigoriev I.V."/>
            <person name="Mortensen U.H."/>
            <person name="Andersen M.R."/>
            <person name="Baker S.E."/>
        </authorList>
    </citation>
    <scope>NUCLEOTIDE SEQUENCE [LARGE SCALE GENOMIC DNA]</scope>
    <source>
        <strain evidence="1 2">CBS 101889</strain>
    </source>
</reference>
<dbReference type="AlphaFoldDB" id="A0A395IH02"/>
<proteinExistence type="predicted"/>
<dbReference type="GeneID" id="37200876"/>
<keyword evidence="2" id="KW-1185">Reference proteome</keyword>
<name>A0A395IH02_ASPHC</name>
<dbReference type="RefSeq" id="XP_025556638.1">
    <property type="nucleotide sequence ID" value="XM_025696587.1"/>
</dbReference>
<accession>A0A395IH02</accession>
<organism evidence="1 2">
    <name type="scientific">Aspergillus homomorphus (strain CBS 101889)</name>
    <dbReference type="NCBI Taxonomy" id="1450537"/>
    <lineage>
        <taxon>Eukaryota</taxon>
        <taxon>Fungi</taxon>
        <taxon>Dikarya</taxon>
        <taxon>Ascomycota</taxon>
        <taxon>Pezizomycotina</taxon>
        <taxon>Eurotiomycetes</taxon>
        <taxon>Eurotiomycetidae</taxon>
        <taxon>Eurotiales</taxon>
        <taxon>Aspergillaceae</taxon>
        <taxon>Aspergillus</taxon>
        <taxon>Aspergillus subgen. Circumdati</taxon>
    </lineage>
</organism>
<dbReference type="STRING" id="1450537.A0A395IH02"/>